<sequence>MSWLIEEERNQSELAADFRRRIQSPPILKIPGAHDGMAALIAKRMGFEALYLSGAAYTASRGLPDLGVIHSEEIATRARDLVRATSLPLLVDIDTGFGGVLNVARTAREMVEAKVAAVQMEDQQLPKKCGHLNGKQLVSTEEMVQKIQAIKETAPSLVVVARTDAKGVEGIDAAIYRAKQYVAAGADAVFPEALQDEEEFRRLGAEVDVPLLANMTEFGRTPYYTADQFQAWGFRMVIYPVTSLRVAAKAYERVFSEIMNTGTQKGSLEDMQTRQELYDTIRYYDYEELDGKIAKTILPEIDSSKS</sequence>
<comment type="similarity">
    <text evidence="2 6">Belongs to the isocitrate lyase/PEP mutase superfamily. Methylisocitrate lyase family.</text>
</comment>
<dbReference type="NCBIfam" id="TIGR02317">
    <property type="entry name" value="prpB"/>
    <property type="match status" value="1"/>
</dbReference>
<protein>
    <recommendedName>
        <fullName evidence="6">Methylisocitrate lyase</fullName>
        <ecNumber evidence="6">4.1.3.30</ecNumber>
    </recommendedName>
</protein>
<dbReference type="EMBL" id="JBHTNU010000003">
    <property type="protein sequence ID" value="MFD1426335.1"/>
    <property type="molecule type" value="Genomic_DNA"/>
</dbReference>
<dbReference type="SUPFAM" id="SSF51621">
    <property type="entry name" value="Phosphoenolpyruvate/pyruvate domain"/>
    <property type="match status" value="1"/>
</dbReference>
<dbReference type="Gene3D" id="3.20.20.60">
    <property type="entry name" value="Phosphoenolpyruvate-binding domains"/>
    <property type="match status" value="1"/>
</dbReference>
<dbReference type="Pfam" id="PF13714">
    <property type="entry name" value="PEP_mutase"/>
    <property type="match status" value="1"/>
</dbReference>
<evidence type="ECO:0000313" key="7">
    <source>
        <dbReference type="EMBL" id="MFD1426335.1"/>
    </source>
</evidence>
<dbReference type="InterPro" id="IPR039556">
    <property type="entry name" value="ICL/PEPM"/>
</dbReference>
<evidence type="ECO:0000256" key="1">
    <source>
        <dbReference type="ARBA" id="ARBA00001946"/>
    </source>
</evidence>
<proteinExistence type="inferred from homology"/>
<reference evidence="8" key="1">
    <citation type="journal article" date="2019" name="Int. J. Syst. Evol. Microbiol.">
        <title>The Global Catalogue of Microorganisms (GCM) 10K type strain sequencing project: providing services to taxonomists for standard genome sequencing and annotation.</title>
        <authorList>
            <consortium name="The Broad Institute Genomics Platform"/>
            <consortium name="The Broad Institute Genome Sequencing Center for Infectious Disease"/>
            <person name="Wu L."/>
            <person name="Ma J."/>
        </authorList>
    </citation>
    <scope>NUCLEOTIDE SEQUENCE [LARGE SCALE GENOMIC DNA]</scope>
    <source>
        <strain evidence="8">S1</strain>
    </source>
</reference>
<evidence type="ECO:0000313" key="8">
    <source>
        <dbReference type="Proteomes" id="UP001597282"/>
    </source>
</evidence>
<organism evidence="7 8">
    <name type="scientific">Kroppenstedtia sanguinis</name>
    <dbReference type="NCBI Taxonomy" id="1380684"/>
    <lineage>
        <taxon>Bacteria</taxon>
        <taxon>Bacillati</taxon>
        <taxon>Bacillota</taxon>
        <taxon>Bacilli</taxon>
        <taxon>Bacillales</taxon>
        <taxon>Thermoactinomycetaceae</taxon>
        <taxon>Kroppenstedtia</taxon>
    </lineage>
</organism>
<dbReference type="Proteomes" id="UP001597282">
    <property type="component" value="Unassembled WGS sequence"/>
</dbReference>
<evidence type="ECO:0000256" key="4">
    <source>
        <dbReference type="ARBA" id="ARBA00022842"/>
    </source>
</evidence>
<comment type="catalytic activity">
    <reaction evidence="6">
        <text>(2S,3R)-3-hydroxybutane-1,2,3-tricarboxylate = pyruvate + succinate</text>
        <dbReference type="Rhea" id="RHEA:16809"/>
        <dbReference type="ChEBI" id="CHEBI:15361"/>
        <dbReference type="ChEBI" id="CHEBI:30031"/>
        <dbReference type="ChEBI" id="CHEBI:57429"/>
        <dbReference type="EC" id="4.1.3.30"/>
    </reaction>
</comment>
<keyword evidence="8" id="KW-1185">Reference proteome</keyword>
<comment type="pathway">
    <text evidence="6">Organic acid metabolism; propanoate degradation.</text>
</comment>
<accession>A0ABW4C9V2</accession>
<dbReference type="EC" id="4.1.3.30" evidence="6"/>
<evidence type="ECO:0000256" key="6">
    <source>
        <dbReference type="RuleBase" id="RU361121"/>
    </source>
</evidence>
<comment type="caution">
    <text evidence="7">The sequence shown here is derived from an EMBL/GenBank/DDBJ whole genome shotgun (WGS) entry which is preliminary data.</text>
</comment>
<dbReference type="PROSITE" id="PS00161">
    <property type="entry name" value="ISOCITRATE_LYASE"/>
    <property type="match status" value="1"/>
</dbReference>
<evidence type="ECO:0000256" key="3">
    <source>
        <dbReference type="ARBA" id="ARBA00022723"/>
    </source>
</evidence>
<keyword evidence="4" id="KW-0460">Magnesium</keyword>
<keyword evidence="3" id="KW-0479">Metal-binding</keyword>
<keyword evidence="5 6" id="KW-0456">Lyase</keyword>
<dbReference type="InterPro" id="IPR012695">
    <property type="entry name" value="PrpB"/>
</dbReference>
<dbReference type="PANTHER" id="PTHR42905:SF5">
    <property type="entry name" value="CARBOXYVINYL-CARBOXYPHOSPHONATE PHOSPHORYLMUTASE, CHLOROPLASTIC"/>
    <property type="match status" value="1"/>
</dbReference>
<dbReference type="RefSeq" id="WP_380163320.1">
    <property type="nucleotide sequence ID" value="NZ_JBHTNU010000003.1"/>
</dbReference>
<dbReference type="InterPro" id="IPR018523">
    <property type="entry name" value="Isocitrate_lyase_ph_CS"/>
</dbReference>
<dbReference type="CDD" id="cd00377">
    <property type="entry name" value="ICL_PEPM"/>
    <property type="match status" value="1"/>
</dbReference>
<name>A0ABW4C9V2_9BACL</name>
<dbReference type="PANTHER" id="PTHR42905">
    <property type="entry name" value="PHOSPHOENOLPYRUVATE CARBOXYLASE"/>
    <property type="match status" value="1"/>
</dbReference>
<comment type="function">
    <text evidence="6">Catalyzes the thermodynamically favored C-C bond cleavage of (2R,3S)-2-methylisocitrate to yield pyruvate and succinate.</text>
</comment>
<comment type="cofactor">
    <cofactor evidence="1">
        <name>Mg(2+)</name>
        <dbReference type="ChEBI" id="CHEBI:18420"/>
    </cofactor>
</comment>
<dbReference type="GO" id="GO:0046421">
    <property type="term" value="F:methylisocitrate lyase activity"/>
    <property type="evidence" value="ECO:0007669"/>
    <property type="project" value="UniProtKB-EC"/>
</dbReference>
<evidence type="ECO:0000256" key="2">
    <source>
        <dbReference type="ARBA" id="ARBA00009282"/>
    </source>
</evidence>
<evidence type="ECO:0000256" key="5">
    <source>
        <dbReference type="ARBA" id="ARBA00023239"/>
    </source>
</evidence>
<dbReference type="InterPro" id="IPR015813">
    <property type="entry name" value="Pyrv/PenolPyrv_kinase-like_dom"/>
</dbReference>
<gene>
    <name evidence="7" type="primary">prpB</name>
    <name evidence="7" type="ORF">ACFQ4Y_05215</name>
</gene>
<dbReference type="InterPro" id="IPR040442">
    <property type="entry name" value="Pyrv_kinase-like_dom_sf"/>
</dbReference>